<dbReference type="GO" id="GO:0006508">
    <property type="term" value="P:proteolysis"/>
    <property type="evidence" value="ECO:0007669"/>
    <property type="project" value="UniProtKB-KW"/>
</dbReference>
<evidence type="ECO:0000256" key="4">
    <source>
        <dbReference type="ARBA" id="ARBA00022723"/>
    </source>
</evidence>
<dbReference type="Proteomes" id="UP000199752">
    <property type="component" value="Chromosome 1"/>
</dbReference>
<feature type="binding site" evidence="8">
    <location>
        <position position="313"/>
    </location>
    <ligand>
        <name>Zn(2+)</name>
        <dbReference type="ChEBI" id="CHEBI:29105"/>
        <label>4</label>
        <note>catalytic</note>
    </ligand>
</feature>
<feature type="binding site" evidence="8">
    <location>
        <position position="377"/>
    </location>
    <ligand>
        <name>Zn(2+)</name>
        <dbReference type="ChEBI" id="CHEBI:29105"/>
        <label>3</label>
    </ligand>
</feature>
<reference evidence="12" key="2">
    <citation type="submission" date="2015-08" db="EMBL/GenBank/DDBJ databases">
        <authorList>
            <person name="Babu N.S."/>
            <person name="Beckwith C.J."/>
            <person name="Beseler K.G."/>
            <person name="Brison A."/>
            <person name="Carone J.V."/>
            <person name="Caskin T.P."/>
            <person name="Diamond M."/>
            <person name="Durham M.E."/>
            <person name="Foxe J.M."/>
            <person name="Go M."/>
            <person name="Henderson B.A."/>
            <person name="Jones I.B."/>
            <person name="McGettigan J.A."/>
            <person name="Micheletti S.J."/>
            <person name="Nasrallah M.E."/>
            <person name="Ortiz D."/>
            <person name="Piller C.R."/>
            <person name="Privatt S.R."/>
            <person name="Schneider S.L."/>
            <person name="Sharp S."/>
            <person name="Smith T.C."/>
            <person name="Stanton J.D."/>
            <person name="Ullery H.E."/>
            <person name="Wilson R.J."/>
            <person name="Serrano M.G."/>
            <person name="Buck G."/>
            <person name="Lee V."/>
            <person name="Wang Y."/>
            <person name="Carvalho R."/>
            <person name="Voegtly L."/>
            <person name="Shi R."/>
            <person name="Duckworth R."/>
            <person name="Johnson A."/>
            <person name="Loviza R."/>
            <person name="Walstead R."/>
            <person name="Shah Z."/>
            <person name="Kiflezghi M."/>
            <person name="Wade K."/>
            <person name="Ball S.L."/>
            <person name="Bradley K.W."/>
            <person name="Asai D.J."/>
            <person name="Bowman C.A."/>
            <person name="Russell D.A."/>
            <person name="Pope W.H."/>
            <person name="Jacobs-Sera D."/>
            <person name="Hendrix R.W."/>
            <person name="Hatfull G.F."/>
        </authorList>
    </citation>
    <scope>NUCLEOTIDE SEQUENCE [LARGE SCALE GENOMIC DNA]</scope>
</reference>
<evidence type="ECO:0000256" key="3">
    <source>
        <dbReference type="ARBA" id="ARBA00022670"/>
    </source>
</evidence>
<organism evidence="12">
    <name type="scientific">Cryptosporidium hominis</name>
    <dbReference type="NCBI Taxonomy" id="237895"/>
    <lineage>
        <taxon>Eukaryota</taxon>
        <taxon>Sar</taxon>
        <taxon>Alveolata</taxon>
        <taxon>Apicomplexa</taxon>
        <taxon>Conoidasida</taxon>
        <taxon>Coccidia</taxon>
        <taxon>Eucoccidiorida</taxon>
        <taxon>Eimeriorina</taxon>
        <taxon>Cryptosporidiidae</taxon>
        <taxon>Cryptosporidium</taxon>
    </lineage>
</organism>
<keyword evidence="2 8" id="KW-0963">Cytoplasm</keyword>
<feature type="binding site" evidence="8">
    <location>
        <position position="222"/>
    </location>
    <ligand>
        <name>a protein</name>
        <dbReference type="ChEBI" id="CHEBI:16541"/>
    </ligand>
    <ligandPart>
        <name>N-terminal L-methionine residue</name>
        <dbReference type="ChEBI" id="CHEBI:64731"/>
    </ligandPart>
</feature>
<dbReference type="EMBL" id="LN877947">
    <property type="protein sequence ID" value="CUV04213.1"/>
    <property type="molecule type" value="Genomic_DNA"/>
</dbReference>
<dbReference type="EMBL" id="JTAI01000044">
    <property type="protein sequence ID" value="PPS96974.1"/>
    <property type="molecule type" value="Genomic_DNA"/>
</dbReference>
<sequence>MTDNTDELNESKIFSCEGCGSKTKSKLSCPQCKKLGLKTSFFCSQVCFKENWAIHKLKHQLGGSNKEVAKVSLDLVKKNVILDDPRTWVNCSHISKFIGFNGFTGPLRPYPISIKRKVPSHILRPDYADDKEGRPFSELKRKKSSVIVTATAEEIELLRECCKIGREALDIAASMIKPGVTTDAIDEAVHNFIISKNSYPSPLNYWGFPKSCCTSVNEIICHGIPDFRPLEEGDIVNVDISVYYKGVHSDLNETFPVGKVDEKSMKLMKVAYQCLEESIKICKPGTMYREIGNLIQSICDKQGFSVVKTYCGHGVGALFHCAPNVPHYKNNKAVGTMKTGHVFTIEPMINAGRFEDITWPDDWTSATLDGSRSAQFEHTLLITETGVEVLTKRLESSPKLEILSEIE</sequence>
<keyword evidence="7" id="KW-0862">Zinc</keyword>
<dbReference type="InterPro" id="IPR002467">
    <property type="entry name" value="Pept_M24A_MAP1"/>
</dbReference>
<feature type="binding site" evidence="8">
    <location>
        <position position="346"/>
    </location>
    <ligand>
        <name>Zn(2+)</name>
        <dbReference type="ChEBI" id="CHEBI:29105"/>
        <label>4</label>
        <note>catalytic</note>
    </ligand>
</feature>
<evidence type="ECO:0000313" key="12">
    <source>
        <dbReference type="EMBL" id="CUV04213.1"/>
    </source>
</evidence>
<dbReference type="VEuPathDB" id="CryptoDB:Chro.10305"/>
<reference evidence="13 14" key="3">
    <citation type="submission" date="2017-10" db="EMBL/GenBank/DDBJ databases">
        <title>Consistent, comparative and evidence-based genome annotation and re-annotation for the closely-related species, Cryptosporidium parvum, C. hominis and C. tyzzeri.</title>
        <authorList>
            <person name="Baptista R.P."/>
            <person name="Li Y."/>
            <person name="Sateriale A."/>
            <person name="Striepen B."/>
            <person name="Kissinger J.C."/>
        </authorList>
    </citation>
    <scope>NUCLEOTIDE SEQUENCE [LARGE SCALE GENOMIC DNA]</scope>
    <source>
        <strain evidence="13">30976</strain>
    </source>
</reference>
<proteinExistence type="inferred from homology"/>
<dbReference type="InterPro" id="IPR031615">
    <property type="entry name" value="Zfn-C6H2"/>
</dbReference>
<dbReference type="InterPro" id="IPR036005">
    <property type="entry name" value="Creatinase/aminopeptidase-like"/>
</dbReference>
<dbReference type="PRINTS" id="PR00599">
    <property type="entry name" value="MAPEPTIDASE"/>
</dbReference>
<dbReference type="EC" id="3.4.11.18" evidence="10"/>
<feature type="binding site" evidence="8">
    <location>
        <position position="250"/>
    </location>
    <ligand>
        <name>Zn(2+)</name>
        <dbReference type="ChEBI" id="CHEBI:29105"/>
        <label>3</label>
    </ligand>
</feature>
<dbReference type="PROSITE" id="PS52013">
    <property type="entry name" value="ZF_C6H2"/>
    <property type="match status" value="1"/>
</dbReference>
<comment type="subcellular location">
    <subcellularLocation>
        <location evidence="8">Cytoplasm</location>
    </subcellularLocation>
</comment>
<dbReference type="VEuPathDB" id="CryptoDB:ChTU502y2012_412g0400"/>
<dbReference type="Pfam" id="PF00557">
    <property type="entry name" value="Peptidase_M24"/>
    <property type="match status" value="1"/>
</dbReference>
<comment type="cofactor">
    <cofactor evidence="10">
        <name>Co(2+)</name>
        <dbReference type="ChEBI" id="CHEBI:48828"/>
    </cofactor>
    <cofactor evidence="10">
        <name>Zn(2+)</name>
        <dbReference type="ChEBI" id="CHEBI:29105"/>
    </cofactor>
    <cofactor evidence="10">
        <name>Mn(2+)</name>
        <dbReference type="ChEBI" id="CHEBI:29035"/>
    </cofactor>
    <cofactor evidence="10">
        <name>Fe(2+)</name>
        <dbReference type="ChEBI" id="CHEBI:29033"/>
    </cofactor>
    <text evidence="10">Binds 2 divalent metal cations per subunit. Has a high-affinity and a low affinity metal-binding site. The true nature of the physiological cofactor is under debate. The enzyme is active with cobalt, zinc, manganese or divalent iron ions.</text>
</comment>
<evidence type="ECO:0000256" key="8">
    <source>
        <dbReference type="HAMAP-Rule" id="MF_03174"/>
    </source>
</evidence>
<dbReference type="InterPro" id="IPR001714">
    <property type="entry name" value="Pept_M24_MAP"/>
</dbReference>
<dbReference type="PANTHER" id="PTHR43330">
    <property type="entry name" value="METHIONINE AMINOPEPTIDASE"/>
    <property type="match status" value="1"/>
</dbReference>
<dbReference type="HAMAP" id="MF_01974">
    <property type="entry name" value="MetAP_1"/>
    <property type="match status" value="1"/>
</dbReference>
<keyword evidence="1 8" id="KW-0031">Aminopeptidase</keyword>
<feature type="binding site" evidence="8">
    <location>
        <position position="320"/>
    </location>
    <ligand>
        <name>a protein</name>
        <dbReference type="ChEBI" id="CHEBI:16541"/>
    </ligand>
    <ligandPart>
        <name>N-terminal L-methionine residue</name>
        <dbReference type="ChEBI" id="CHEBI:64731"/>
    </ligandPart>
</feature>
<protein>
    <recommendedName>
        <fullName evidence="10">Methionine aminopeptidase</fullName>
        <ecNumber evidence="10">3.4.11.18</ecNumber>
    </recommendedName>
</protein>
<keyword evidence="14" id="KW-1185">Reference proteome</keyword>
<dbReference type="AlphaFoldDB" id="A0A0S4TD62"/>
<comment type="subunit">
    <text evidence="8">Associates with the 60S ribosomal subunit of the 80S translational complex.</text>
</comment>
<dbReference type="CDD" id="cd01086">
    <property type="entry name" value="MetAP1"/>
    <property type="match status" value="1"/>
</dbReference>
<dbReference type="GO" id="GO:0005829">
    <property type="term" value="C:cytosol"/>
    <property type="evidence" value="ECO:0007669"/>
    <property type="project" value="TreeGrafter"/>
</dbReference>
<keyword evidence="4 8" id="KW-0479">Metal-binding</keyword>
<evidence type="ECO:0000256" key="10">
    <source>
        <dbReference type="RuleBase" id="RU003653"/>
    </source>
</evidence>
<evidence type="ECO:0000259" key="11">
    <source>
        <dbReference type="PROSITE" id="PS52013"/>
    </source>
</evidence>
<feature type="binding site" evidence="8">
    <location>
        <position position="250"/>
    </location>
    <ligand>
        <name>Zn(2+)</name>
        <dbReference type="ChEBI" id="CHEBI:29105"/>
        <label>4</label>
        <note>catalytic</note>
    </ligand>
</feature>
<comment type="function">
    <text evidence="8 10">Cotranslationally removes the N-terminal methionine from nascent proteins. The N-terminal methionine is often cleaved when the second residue in the primary sequence is small and uncharged (Met-Ala-, Cys, Gly, Pro, Ser, Thr, or Val).</text>
</comment>
<reference evidence="13 14" key="1">
    <citation type="submission" date="2014-11" db="EMBL/GenBank/DDBJ databases">
        <title>Comparative genomic analysis of Cryptosporidium hominis reveals occurrence of genetic recombination in virulent subtypes.</title>
        <authorList>
            <person name="Guo Y."/>
            <person name="Tang K."/>
            <person name="Frace M."/>
            <person name="Li N."/>
            <person name="Roellig D.M."/>
            <person name="Sammons S."/>
            <person name="Knipe K."/>
            <person name="Rowe L."/>
            <person name="Feng Y."/>
            <person name="Xiao L."/>
        </authorList>
    </citation>
    <scope>NUCLEOTIDE SEQUENCE [LARGE SCALE GENOMIC DNA]</scope>
    <source>
        <strain evidence="13">30976</strain>
    </source>
</reference>
<dbReference type="GO" id="GO:0070006">
    <property type="term" value="F:metalloaminopeptidase activity"/>
    <property type="evidence" value="ECO:0007669"/>
    <property type="project" value="UniProtKB-UniRule"/>
</dbReference>
<evidence type="ECO:0000256" key="7">
    <source>
        <dbReference type="ARBA" id="ARBA00022833"/>
    </source>
</evidence>
<dbReference type="PANTHER" id="PTHR43330:SF7">
    <property type="entry name" value="METHIONINE AMINOPEPTIDASE 1"/>
    <property type="match status" value="1"/>
</dbReference>
<evidence type="ECO:0000256" key="9">
    <source>
        <dbReference type="PROSITE-ProRule" id="PRU01357"/>
    </source>
</evidence>
<name>A0A0S4TD62_CRYHO</name>
<feature type="binding site" evidence="8">
    <location>
        <position position="239"/>
    </location>
    <ligand>
        <name>Zn(2+)</name>
        <dbReference type="ChEBI" id="CHEBI:29105"/>
        <label>3</label>
    </ligand>
</feature>
<dbReference type="Proteomes" id="UP001429100">
    <property type="component" value="Unassembled WGS sequence"/>
</dbReference>
<dbReference type="PROSITE" id="PS00680">
    <property type="entry name" value="MAP_1"/>
    <property type="match status" value="1"/>
</dbReference>
<dbReference type="InterPro" id="IPR000994">
    <property type="entry name" value="Pept_M24"/>
</dbReference>
<evidence type="ECO:0000256" key="6">
    <source>
        <dbReference type="ARBA" id="ARBA00022801"/>
    </source>
</evidence>
<dbReference type="VEuPathDB" id="CryptoDB:GY17_00001280"/>
<feature type="binding site" evidence="8">
    <location>
        <position position="377"/>
    </location>
    <ligand>
        <name>Zn(2+)</name>
        <dbReference type="ChEBI" id="CHEBI:29105"/>
        <label>4</label>
        <note>catalytic</note>
    </ligand>
</feature>
<comment type="catalytic activity">
    <reaction evidence="8 10">
        <text>Release of N-terminal amino acids, preferentially methionine, from peptides and arylamides.</text>
        <dbReference type="EC" id="3.4.11.18"/>
    </reaction>
</comment>
<evidence type="ECO:0000313" key="14">
    <source>
        <dbReference type="Proteomes" id="UP001429100"/>
    </source>
</evidence>
<evidence type="ECO:0000313" key="13">
    <source>
        <dbReference type="EMBL" id="PPS96974.1"/>
    </source>
</evidence>
<keyword evidence="6 8" id="KW-0378">Hydrolase</keyword>
<dbReference type="SUPFAM" id="SSF55920">
    <property type="entry name" value="Creatinase/aminopeptidase"/>
    <property type="match status" value="1"/>
</dbReference>
<keyword evidence="5 9" id="KW-0863">Zinc-finger</keyword>
<evidence type="ECO:0000256" key="5">
    <source>
        <dbReference type="ARBA" id="ARBA00022771"/>
    </source>
</evidence>
<dbReference type="GO" id="GO:0004239">
    <property type="term" value="F:initiator methionyl aminopeptidase activity"/>
    <property type="evidence" value="ECO:0007669"/>
    <property type="project" value="UniProtKB-UniRule"/>
</dbReference>
<feature type="domain" description="C6H2-type" evidence="11">
    <location>
        <begin position="13"/>
        <end position="66"/>
    </location>
</feature>
<accession>A0A0S4TD62</accession>
<evidence type="ECO:0000256" key="1">
    <source>
        <dbReference type="ARBA" id="ARBA00022438"/>
    </source>
</evidence>
<keyword evidence="3 8" id="KW-0645">Protease</keyword>
<dbReference type="GO" id="GO:0008270">
    <property type="term" value="F:zinc ion binding"/>
    <property type="evidence" value="ECO:0007669"/>
    <property type="project" value="UniProtKB-KW"/>
</dbReference>
<gene>
    <name evidence="12" type="ORF">CHUDEA1_2700</name>
    <name evidence="13" type="ORF">GY17_00001280</name>
</gene>
<dbReference type="Pfam" id="PF15801">
    <property type="entry name" value="zf-C6H2"/>
    <property type="match status" value="1"/>
</dbReference>
<comment type="similarity">
    <text evidence="8 9">Belongs to the peptidase M24A family. Methionine aminopeptidase type 1 subfamily.</text>
</comment>
<dbReference type="Gene3D" id="3.90.230.10">
    <property type="entry name" value="Creatinase/methionine aminopeptidase superfamily"/>
    <property type="match status" value="1"/>
</dbReference>
<evidence type="ECO:0000256" key="2">
    <source>
        <dbReference type="ARBA" id="ARBA00022490"/>
    </source>
</evidence>
<dbReference type="NCBIfam" id="TIGR00500">
    <property type="entry name" value="met_pdase_I"/>
    <property type="match status" value="1"/>
</dbReference>
<dbReference type="VEuPathDB" id="CryptoDB:CHUDEA1_2700"/>
<comment type="cofactor">
    <cofactor evidence="8">
        <name>Zn(2+)</name>
        <dbReference type="ChEBI" id="CHEBI:29105"/>
    </cofactor>
    <cofactor evidence="8">
        <name>Co(2+)</name>
        <dbReference type="ChEBI" id="CHEBI:48828"/>
    </cofactor>
    <cofactor evidence="8">
        <name>Mn(2+)</name>
        <dbReference type="ChEBI" id="CHEBI:29035"/>
    </cofactor>
    <cofactor evidence="8">
        <name>Fe(2+)</name>
        <dbReference type="ChEBI" id="CHEBI:29033"/>
    </cofactor>
    <text evidence="8">Binds 2 divalent metal cations per subunit. Has a high-affinity and a low affinity metal-binding site. The true nature of the physiological cofactor is under debate. The enzyme is active with zinc, cobalt, manganese or divalent iron ions. Has high activity with zinc; zinc cofactor is transferred into the active site region by the ZNG1 zinc chaperone.</text>
</comment>